<dbReference type="PROSITE" id="PS50005">
    <property type="entry name" value="TPR"/>
    <property type="match status" value="4"/>
</dbReference>
<dbReference type="EMBL" id="FNTH01000001">
    <property type="protein sequence ID" value="SEE31540.1"/>
    <property type="molecule type" value="Genomic_DNA"/>
</dbReference>
<dbReference type="InterPro" id="IPR029489">
    <property type="entry name" value="OGT/SEC/SPY_C"/>
</dbReference>
<feature type="domain" description="O-GlcNAc transferase C-terminal" evidence="9">
    <location>
        <begin position="532"/>
        <end position="707"/>
    </location>
</feature>
<evidence type="ECO:0000256" key="3">
    <source>
        <dbReference type="ARBA" id="ARBA00011970"/>
    </source>
</evidence>
<dbReference type="Gene3D" id="1.25.40.10">
    <property type="entry name" value="Tetratricopeptide repeat domain"/>
    <property type="match status" value="3"/>
</dbReference>
<dbReference type="SMART" id="SM00028">
    <property type="entry name" value="TPR"/>
    <property type="match status" value="6"/>
</dbReference>
<evidence type="ECO:0000256" key="4">
    <source>
        <dbReference type="ARBA" id="ARBA00022676"/>
    </source>
</evidence>
<dbReference type="InterPro" id="IPR019734">
    <property type="entry name" value="TPR_rpt"/>
</dbReference>
<dbReference type="InterPro" id="IPR011990">
    <property type="entry name" value="TPR-like_helical_dom_sf"/>
</dbReference>
<comment type="pathway">
    <text evidence="1">Protein modification; protein glycosylation.</text>
</comment>
<name>A0A1H5HUQ9_9BRAD</name>
<proteinExistence type="inferred from homology"/>
<dbReference type="SUPFAM" id="SSF48452">
    <property type="entry name" value="TPR-like"/>
    <property type="match status" value="1"/>
</dbReference>
<evidence type="ECO:0000256" key="5">
    <source>
        <dbReference type="ARBA" id="ARBA00022679"/>
    </source>
</evidence>
<comment type="similarity">
    <text evidence="2">Belongs to the glycosyltransferase 41 family. O-GlcNAc transferase subfamily.</text>
</comment>
<evidence type="ECO:0000259" key="9">
    <source>
        <dbReference type="Pfam" id="PF13844"/>
    </source>
</evidence>
<feature type="repeat" description="TPR" evidence="8">
    <location>
        <begin position="36"/>
        <end position="69"/>
    </location>
</feature>
<dbReference type="GO" id="GO:0097363">
    <property type="term" value="F:protein O-acetylglucosaminyltransferase activity"/>
    <property type="evidence" value="ECO:0007669"/>
    <property type="project" value="UniProtKB-EC"/>
</dbReference>
<dbReference type="Pfam" id="PF13432">
    <property type="entry name" value="TPR_16"/>
    <property type="match status" value="3"/>
</dbReference>
<feature type="domain" description="O-GlcNAc transferase C-terminal" evidence="9">
    <location>
        <begin position="358"/>
        <end position="508"/>
    </location>
</feature>
<dbReference type="Gene3D" id="3.40.50.11380">
    <property type="match status" value="1"/>
</dbReference>
<feature type="repeat" description="TPR" evidence="8">
    <location>
        <begin position="274"/>
        <end position="307"/>
    </location>
</feature>
<evidence type="ECO:0000256" key="1">
    <source>
        <dbReference type="ARBA" id="ARBA00004922"/>
    </source>
</evidence>
<evidence type="ECO:0000256" key="2">
    <source>
        <dbReference type="ARBA" id="ARBA00005386"/>
    </source>
</evidence>
<dbReference type="SUPFAM" id="SSF53756">
    <property type="entry name" value="UDP-Glycosyltransferase/glycogen phosphorylase"/>
    <property type="match status" value="1"/>
</dbReference>
<keyword evidence="5 10" id="KW-0808">Transferase</keyword>
<evidence type="ECO:0000256" key="8">
    <source>
        <dbReference type="PROSITE-ProRule" id="PRU00339"/>
    </source>
</evidence>
<keyword evidence="4" id="KW-0328">Glycosyltransferase</keyword>
<protein>
    <recommendedName>
        <fullName evidence="3">protein O-GlcNAc transferase</fullName>
        <ecNumber evidence="3">2.4.1.255</ecNumber>
    </recommendedName>
</protein>
<evidence type="ECO:0000313" key="11">
    <source>
        <dbReference type="Proteomes" id="UP000198992"/>
    </source>
</evidence>
<evidence type="ECO:0000256" key="7">
    <source>
        <dbReference type="ARBA" id="ARBA00022803"/>
    </source>
</evidence>
<dbReference type="InterPro" id="IPR051939">
    <property type="entry name" value="Glycosyltr_41/O-GlcNAc_trsf"/>
</dbReference>
<feature type="repeat" description="TPR" evidence="8">
    <location>
        <begin position="172"/>
        <end position="205"/>
    </location>
</feature>
<dbReference type="EC" id="2.4.1.255" evidence="3"/>
<keyword evidence="7 8" id="KW-0802">TPR repeat</keyword>
<dbReference type="PANTHER" id="PTHR44835">
    <property type="entry name" value="UDP-N-ACETYLGLUCOSAMINE--PEPTIDE N-ACETYLGLUCOSAMINYLTRANSFERASE SPINDLY-RELATED"/>
    <property type="match status" value="1"/>
</dbReference>
<organism evidence="10 11">
    <name type="scientific">Bradyrhizobium erythrophlei</name>
    <dbReference type="NCBI Taxonomy" id="1437360"/>
    <lineage>
        <taxon>Bacteria</taxon>
        <taxon>Pseudomonadati</taxon>
        <taxon>Pseudomonadota</taxon>
        <taxon>Alphaproteobacteria</taxon>
        <taxon>Hyphomicrobiales</taxon>
        <taxon>Nitrobacteraceae</taxon>
        <taxon>Bradyrhizobium</taxon>
    </lineage>
</organism>
<accession>A0A1H5HUQ9</accession>
<dbReference type="Gene3D" id="3.40.50.2000">
    <property type="entry name" value="Glycogen Phosphorylase B"/>
    <property type="match status" value="1"/>
</dbReference>
<dbReference type="Proteomes" id="UP000198992">
    <property type="component" value="Unassembled WGS sequence"/>
</dbReference>
<evidence type="ECO:0000256" key="6">
    <source>
        <dbReference type="ARBA" id="ARBA00022737"/>
    </source>
</evidence>
<sequence>MEDNSSGRLAIRVGHGGHAILARPLTNYPSTDLKRAQALHQEGVAHARQERWRQALRAFNEAARLAPDQSGFNYCKGVALCRFDRFDDAREAFAAELRVTPTHAPALAEIGTCLARTGRTRDGIPYLQDGLRLLPNMPLAQYSLGLALLTENRRSEALAALDKAIELDAGYGEAYRTRGLAYVMDGQFDKAVDDLRAASTIDSDNYKAIIELGMNFGIAARDQQAARLFEIAAESAPTVALPQYLYGHFLINHRAFERGLSYVDRALAIDPLQAEHHVGRGFGLLGQGRIEEAVAAYRRAGELDPGSAGIAGTLLFALQHKPGVTRAELLREHRRWAVLYRPSAPLNRLAFANAPDPARKPRLGLVSADLHRHAVSFLVLRAFEALAALGYEIFCYKTDSKRQDDDFSERYKEISLSWRDVSGMDDPALGRQIAEDRIDVLFDLAGHTAGNRLSLFAMRAAPIQLSWAGYVGTVGLDTYDGLIADPVEIPPAHDASYVERPIRMPDCYVCYHPPAKAPEVPPLPSLSGGRFTFGCFNRPAKLNSELGKAWARILAQVPDSRILMVYGGLGETSTRDAVYNVLGQGGVPRERVELVGETEQDKLLVAYGEVDIALDPFPYSAGVTTLEAMWMGVPTVTFVGDTFAGRHSAAHLTAAGLGSFCAHSIDDYVAMAVGWTHRRDELAELRRTLRDRVAASPLCDAPRFADNLSRELMKLWAEWCEARANAVA</sequence>
<keyword evidence="6" id="KW-0677">Repeat</keyword>
<feature type="repeat" description="TPR" evidence="8">
    <location>
        <begin position="138"/>
        <end position="171"/>
    </location>
</feature>
<dbReference type="Pfam" id="PF13844">
    <property type="entry name" value="Glyco_transf_41"/>
    <property type="match status" value="2"/>
</dbReference>
<gene>
    <name evidence="10" type="ORF">SAMN05444164_7642</name>
</gene>
<reference evidence="10 11" key="1">
    <citation type="submission" date="2016-10" db="EMBL/GenBank/DDBJ databases">
        <authorList>
            <person name="de Groot N.N."/>
        </authorList>
    </citation>
    <scope>NUCLEOTIDE SEQUENCE [LARGE SCALE GENOMIC DNA]</scope>
    <source>
        <strain evidence="10 11">MT12</strain>
    </source>
</reference>
<dbReference type="AlphaFoldDB" id="A0A1H5HUQ9"/>
<dbReference type="PANTHER" id="PTHR44835:SF1">
    <property type="entry name" value="PROTEIN O-GLCNAC TRANSFERASE"/>
    <property type="match status" value="1"/>
</dbReference>
<evidence type="ECO:0000313" key="10">
    <source>
        <dbReference type="EMBL" id="SEE31540.1"/>
    </source>
</evidence>